<dbReference type="OrthoDB" id="8376220at2"/>
<gene>
    <name evidence="1" type="ORF">GA0061101_119103</name>
</gene>
<evidence type="ECO:0000313" key="2">
    <source>
        <dbReference type="Proteomes" id="UP000199205"/>
    </source>
</evidence>
<organism evidence="1 2">
    <name type="scientific">Rhizobium lusitanum</name>
    <dbReference type="NCBI Taxonomy" id="293958"/>
    <lineage>
        <taxon>Bacteria</taxon>
        <taxon>Pseudomonadati</taxon>
        <taxon>Pseudomonadota</taxon>
        <taxon>Alphaproteobacteria</taxon>
        <taxon>Hyphomicrobiales</taxon>
        <taxon>Rhizobiaceae</taxon>
        <taxon>Rhizobium/Agrobacterium group</taxon>
        <taxon>Rhizobium</taxon>
    </lineage>
</organism>
<dbReference type="AlphaFoldDB" id="A0A1C3WXR3"/>
<name>A0A1C3WXR3_9HYPH</name>
<sequence>MHAKQADQTYLWTLFRPHVEPTMGFGYLTGLAEWLDCQNLPGIAPSDWIIDIGLEEGEIGHWAYVHDLGGPHEWKIVIAPASHSRSAG</sequence>
<reference evidence="1 2" key="1">
    <citation type="submission" date="2016-08" db="EMBL/GenBank/DDBJ databases">
        <authorList>
            <person name="Seilhamer J.J."/>
        </authorList>
    </citation>
    <scope>NUCLEOTIDE SEQUENCE [LARGE SCALE GENOMIC DNA]</scope>
    <source>
        <strain evidence="1 2">P1-7</strain>
    </source>
</reference>
<dbReference type="EMBL" id="FMAF01000019">
    <property type="protein sequence ID" value="SCB44783.1"/>
    <property type="molecule type" value="Genomic_DNA"/>
</dbReference>
<proteinExistence type="predicted"/>
<evidence type="ECO:0000313" key="1">
    <source>
        <dbReference type="EMBL" id="SCB44783.1"/>
    </source>
</evidence>
<accession>A0A1C3WXR3</accession>
<protein>
    <submittedName>
        <fullName evidence="1">Uncharacterized protein</fullName>
    </submittedName>
</protein>
<dbReference type="Proteomes" id="UP000199205">
    <property type="component" value="Unassembled WGS sequence"/>
</dbReference>
<dbReference type="RefSeq" id="WP_092575884.1">
    <property type="nucleotide sequence ID" value="NZ_FMAF01000019.1"/>
</dbReference>